<dbReference type="RefSeq" id="WP_309794310.1">
    <property type="nucleotide sequence ID" value="NZ_JAVDPW010000004.1"/>
</dbReference>
<evidence type="ECO:0000313" key="3">
    <source>
        <dbReference type="Proteomes" id="UP001262410"/>
    </source>
</evidence>
<protein>
    <submittedName>
        <fullName evidence="2">Uncharacterized protein</fullName>
    </submittedName>
</protein>
<keyword evidence="1" id="KW-0732">Signal</keyword>
<keyword evidence="3" id="KW-1185">Reference proteome</keyword>
<accession>A0ABU1JPK5</accession>
<reference evidence="2 3" key="1">
    <citation type="submission" date="2023-07" db="EMBL/GenBank/DDBJ databases">
        <title>Sorghum-associated microbial communities from plants grown in Nebraska, USA.</title>
        <authorList>
            <person name="Schachtman D."/>
        </authorList>
    </citation>
    <scope>NUCLEOTIDE SEQUENCE [LARGE SCALE GENOMIC DNA]</scope>
    <source>
        <strain evidence="2 3">584</strain>
    </source>
</reference>
<feature type="chain" id="PRO_5046824852" evidence="1">
    <location>
        <begin position="26"/>
        <end position="194"/>
    </location>
</feature>
<dbReference type="Proteomes" id="UP001262410">
    <property type="component" value="Unassembled WGS sequence"/>
</dbReference>
<evidence type="ECO:0000256" key="1">
    <source>
        <dbReference type="SAM" id="SignalP"/>
    </source>
</evidence>
<name>A0ABU1JPK5_9PROT</name>
<sequence>MAHPSLLRIAALTLALAGAATAARADDAGQLAAKGTQLLQAGQFADAYKAFNDAAIEAWLQAPLAFHRSLLVAAPAQSYGSFSPRETSVFDGTSPLRFYAEPTGFGWSKDGELYRIDLSIDFSLKSATGEALGEQKDFQTFKVESRDRVREMFLNLTLTLTDAPDGQYVATFTVHDKATGKSGSFDVPFELKKG</sequence>
<proteinExistence type="predicted"/>
<gene>
    <name evidence="2" type="ORF">E9232_002455</name>
</gene>
<feature type="signal peptide" evidence="1">
    <location>
        <begin position="1"/>
        <end position="25"/>
    </location>
</feature>
<organism evidence="2 3">
    <name type="scientific">Inquilinus ginsengisoli</name>
    <dbReference type="NCBI Taxonomy" id="363840"/>
    <lineage>
        <taxon>Bacteria</taxon>
        <taxon>Pseudomonadati</taxon>
        <taxon>Pseudomonadota</taxon>
        <taxon>Alphaproteobacteria</taxon>
        <taxon>Rhodospirillales</taxon>
        <taxon>Rhodospirillaceae</taxon>
        <taxon>Inquilinus</taxon>
    </lineage>
</organism>
<dbReference type="EMBL" id="JAVDPW010000004">
    <property type="protein sequence ID" value="MDR6289934.1"/>
    <property type="molecule type" value="Genomic_DNA"/>
</dbReference>
<comment type="caution">
    <text evidence="2">The sequence shown here is derived from an EMBL/GenBank/DDBJ whole genome shotgun (WGS) entry which is preliminary data.</text>
</comment>
<evidence type="ECO:0000313" key="2">
    <source>
        <dbReference type="EMBL" id="MDR6289934.1"/>
    </source>
</evidence>